<reference evidence="3 4" key="1">
    <citation type="submission" date="2024-10" db="EMBL/GenBank/DDBJ databases">
        <title>Updated reference genomes for cyclostephanoid diatoms.</title>
        <authorList>
            <person name="Roberts W.R."/>
            <person name="Alverson A.J."/>
        </authorList>
    </citation>
    <scope>NUCLEOTIDE SEQUENCE [LARGE SCALE GENOMIC DNA]</scope>
    <source>
        <strain evidence="3 4">AJA228-03</strain>
    </source>
</reference>
<comment type="caution">
    <text evidence="3">The sequence shown here is derived from an EMBL/GenBank/DDBJ whole genome shotgun (WGS) entry which is preliminary data.</text>
</comment>
<feature type="region of interest" description="Disordered" evidence="1">
    <location>
        <begin position="230"/>
        <end position="249"/>
    </location>
</feature>
<feature type="region of interest" description="Disordered" evidence="1">
    <location>
        <begin position="585"/>
        <end position="621"/>
    </location>
</feature>
<feature type="compositionally biased region" description="Basic residues" evidence="1">
    <location>
        <begin position="1"/>
        <end position="24"/>
    </location>
</feature>
<dbReference type="AlphaFoldDB" id="A0ABD3RYV8"/>
<gene>
    <name evidence="3" type="ORF">ACHAXA_011031</name>
</gene>
<feature type="compositionally biased region" description="Basic and acidic residues" evidence="1">
    <location>
        <begin position="158"/>
        <end position="185"/>
    </location>
</feature>
<evidence type="ECO:0000313" key="4">
    <source>
        <dbReference type="Proteomes" id="UP001530377"/>
    </source>
</evidence>
<organism evidence="3 4">
    <name type="scientific">Cyclostephanos tholiformis</name>
    <dbReference type="NCBI Taxonomy" id="382380"/>
    <lineage>
        <taxon>Eukaryota</taxon>
        <taxon>Sar</taxon>
        <taxon>Stramenopiles</taxon>
        <taxon>Ochrophyta</taxon>
        <taxon>Bacillariophyta</taxon>
        <taxon>Coscinodiscophyceae</taxon>
        <taxon>Thalassiosirophycidae</taxon>
        <taxon>Stephanodiscales</taxon>
        <taxon>Stephanodiscaceae</taxon>
        <taxon>Cyclostephanos</taxon>
    </lineage>
</organism>
<proteinExistence type="predicted"/>
<feature type="region of interest" description="Disordered" evidence="1">
    <location>
        <begin position="1"/>
        <end position="88"/>
    </location>
</feature>
<accession>A0ABD3RYV8</accession>
<feature type="compositionally biased region" description="Gly residues" evidence="1">
    <location>
        <begin position="230"/>
        <end position="245"/>
    </location>
</feature>
<feature type="domain" description="PCIF1 WW" evidence="2">
    <location>
        <begin position="336"/>
        <end position="488"/>
    </location>
</feature>
<dbReference type="Pfam" id="PF12237">
    <property type="entry name" value="PCIF1_WW"/>
    <property type="match status" value="1"/>
</dbReference>
<evidence type="ECO:0000313" key="3">
    <source>
        <dbReference type="EMBL" id="KAL3817402.1"/>
    </source>
</evidence>
<dbReference type="EMBL" id="JALLPB020000105">
    <property type="protein sequence ID" value="KAL3817402.1"/>
    <property type="molecule type" value="Genomic_DNA"/>
</dbReference>
<dbReference type="Proteomes" id="UP001530377">
    <property type="component" value="Unassembled WGS sequence"/>
</dbReference>
<evidence type="ECO:0000256" key="1">
    <source>
        <dbReference type="SAM" id="MobiDB-lite"/>
    </source>
</evidence>
<dbReference type="InterPro" id="IPR039881">
    <property type="entry name" value="PCIF1-like"/>
</dbReference>
<name>A0ABD3RYV8_9STRA</name>
<dbReference type="PANTHER" id="PTHR21727:SF0">
    <property type="entry name" value="MRNA (2'-O-METHYLADENOSINE-N(6)-)-METHYLTRANSFERASE"/>
    <property type="match status" value="1"/>
</dbReference>
<evidence type="ECO:0000259" key="2">
    <source>
        <dbReference type="Pfam" id="PF12237"/>
    </source>
</evidence>
<dbReference type="InterPro" id="IPR022035">
    <property type="entry name" value="PCIF1_WW"/>
</dbReference>
<dbReference type="PANTHER" id="PTHR21727">
    <property type="entry name" value="PHOSPHORYLATED CTD INTERACTING FACTOR 1"/>
    <property type="match status" value="1"/>
</dbReference>
<keyword evidence="4" id="KW-1185">Reference proteome</keyword>
<feature type="compositionally biased region" description="Basic and acidic residues" evidence="1">
    <location>
        <begin position="58"/>
        <end position="69"/>
    </location>
</feature>
<feature type="compositionally biased region" description="Low complexity" evidence="1">
    <location>
        <begin position="78"/>
        <end position="88"/>
    </location>
</feature>
<feature type="region of interest" description="Disordered" evidence="1">
    <location>
        <begin position="142"/>
        <end position="188"/>
    </location>
</feature>
<protein>
    <recommendedName>
        <fullName evidence="2">PCIF1 WW domain-containing protein</fullName>
    </recommendedName>
</protein>
<sequence>MEPSHRSRKRRERSHTVRSLHRTTKAAPSSHAIVVGGGDKKGGEEGATLLPRGPIRANGDRRRPRREGGGHLGMTKTSSDPSSSSSSSSDVVIVVVGAEVDADLVIEVKRADLVRSLLAIVADLGRAAAYAASVLNAYASSLAMPPTPTPDDDGGTSEGRDDGIVVDGGGRDGGDDGGRRGNGDRVDDEVGIGVGGVIMSNRQRKRIKLHHRRAMRGGAAARIAVSVAGAGGVDGGGGGGGGGRGRTSRASSLLEQEVAKHAVHVQSHRHSVDFSVHSGGGRRLLKLNHAHYEKLRRLMTASCVGGVNGGGCDDDAPSSSRAVGSGGVLPLAAMSESDFHKRVYCVLSRYHSVLGHGFQMALGEHAFDVLREWFDVRFECFASPLNCTCDEYASAFPLTDRYFGARGNFFSLRPTSGSFEANPPFIAEIMSAMVTHMHELLRDATGPLSFVVIVPGWLDDPSWAALTASSFKRAFFLVAAADHGFCDGAQHQHTESTYDTGVFVLQNRQGSKMWPVIRTIASAVGSGSVHYGSNGVGGDTAGADGWVAMATNRDIRASDVSVEAPLRRAMARAIPTKMMRLRRLRDGRGNADLDGGGGVYKGRKAKRKNVSDKKSDRRRGR</sequence>